<dbReference type="InterPro" id="IPR027268">
    <property type="entry name" value="Peptidase_M4/M1_CTD_sf"/>
</dbReference>
<keyword evidence="2" id="KW-0378">Hydrolase</keyword>
<feature type="domain" description="Peptidase M1 alanyl aminopeptidase C-terminal" evidence="1">
    <location>
        <begin position="36"/>
        <end position="97"/>
    </location>
</feature>
<dbReference type="Pfam" id="PF17432">
    <property type="entry name" value="DUF3458_C"/>
    <property type="match status" value="2"/>
</dbReference>
<dbReference type="GO" id="GO:0009507">
    <property type="term" value="C:chloroplast"/>
    <property type="evidence" value="ECO:0007669"/>
    <property type="project" value="TreeGrafter"/>
</dbReference>
<evidence type="ECO:0000313" key="2">
    <source>
        <dbReference type="EMBL" id="KAK6947788.1"/>
    </source>
</evidence>
<feature type="domain" description="Peptidase M1 alanyl aminopeptidase C-terminal" evidence="1">
    <location>
        <begin position="1"/>
        <end position="35"/>
    </location>
</feature>
<name>A0AAN8WJP7_9MAGN</name>
<dbReference type="InterPro" id="IPR024601">
    <property type="entry name" value="Peptidase_M1_pepN_C"/>
</dbReference>
<evidence type="ECO:0000259" key="1">
    <source>
        <dbReference type="Pfam" id="PF17432"/>
    </source>
</evidence>
<keyword evidence="3" id="KW-1185">Reference proteome</keyword>
<proteinExistence type="predicted"/>
<dbReference type="AlphaFoldDB" id="A0AAN8WJP7"/>
<dbReference type="GO" id="GO:0004177">
    <property type="term" value="F:aminopeptidase activity"/>
    <property type="evidence" value="ECO:0007669"/>
    <property type="project" value="UniProtKB-KW"/>
</dbReference>
<dbReference type="GO" id="GO:0008270">
    <property type="term" value="F:zinc ion binding"/>
    <property type="evidence" value="ECO:0007669"/>
    <property type="project" value="InterPro"/>
</dbReference>
<comment type="caution">
    <text evidence="2">The sequence shown here is derived from an EMBL/GenBank/DDBJ whole genome shotgun (WGS) entry which is preliminary data.</text>
</comment>
<evidence type="ECO:0000313" key="3">
    <source>
        <dbReference type="Proteomes" id="UP001370490"/>
    </source>
</evidence>
<keyword evidence="2" id="KW-0031">Aminopeptidase</keyword>
<accession>A0AAN8WJP7</accession>
<sequence length="228" mass="25442">MTEQFAALAAVAQNPGKIRDEVLADFYSKWSHDFLLYSLNGGFCGSPVNFHVKDGSGYKFLGELVELDKLNPQIASHMVLAFSRWRRYDETRQILAKVYSLIADFCGSPEFSSDMGSRTVKQIADVSRLRNYQFLQDAGPMAHPVRPHSYIKVYEKSRGATYTRPASERTHAVSVGLPDSNGKDVPLTSLCQDGTLQSIARNEVQNTIPNFNFSPSPMPQQVQNDITS</sequence>
<protein>
    <submittedName>
        <fullName evidence="2">Peptidase M1, alanyl aminopeptidase, C-terminal</fullName>
    </submittedName>
</protein>
<dbReference type="Proteomes" id="UP001370490">
    <property type="component" value="Unassembled WGS sequence"/>
</dbReference>
<keyword evidence="2" id="KW-0645">Protease</keyword>
<dbReference type="InterPro" id="IPR037144">
    <property type="entry name" value="Peptidase_M1_pepN_C_sf"/>
</dbReference>
<dbReference type="Gene3D" id="1.10.390.10">
    <property type="entry name" value="Neutral Protease Domain 2"/>
    <property type="match status" value="1"/>
</dbReference>
<dbReference type="Gene3D" id="1.25.50.10">
    <property type="entry name" value="Peptidase M1, alanyl aminopeptidase, C-terminal domain"/>
    <property type="match status" value="2"/>
</dbReference>
<gene>
    <name evidence="2" type="ORF">RJ641_001261</name>
</gene>
<dbReference type="PANTHER" id="PTHR46322:SF1">
    <property type="entry name" value="PUROMYCIN-SENSITIVE AMINOPEPTIDASE"/>
    <property type="match status" value="1"/>
</dbReference>
<dbReference type="InterPro" id="IPR012779">
    <property type="entry name" value="Peptidase_M1_pepN"/>
</dbReference>
<reference evidence="2 3" key="1">
    <citation type="submission" date="2023-12" db="EMBL/GenBank/DDBJ databases">
        <title>A high-quality genome assembly for Dillenia turbinata (Dilleniales).</title>
        <authorList>
            <person name="Chanderbali A."/>
        </authorList>
    </citation>
    <scope>NUCLEOTIDE SEQUENCE [LARGE SCALE GENOMIC DNA]</scope>
    <source>
        <strain evidence="2">LSX21</strain>
        <tissue evidence="2">Leaf</tissue>
    </source>
</reference>
<dbReference type="EMBL" id="JBAMMX010000001">
    <property type="protein sequence ID" value="KAK6947788.1"/>
    <property type="molecule type" value="Genomic_DNA"/>
</dbReference>
<organism evidence="2 3">
    <name type="scientific">Dillenia turbinata</name>
    <dbReference type="NCBI Taxonomy" id="194707"/>
    <lineage>
        <taxon>Eukaryota</taxon>
        <taxon>Viridiplantae</taxon>
        <taxon>Streptophyta</taxon>
        <taxon>Embryophyta</taxon>
        <taxon>Tracheophyta</taxon>
        <taxon>Spermatophyta</taxon>
        <taxon>Magnoliopsida</taxon>
        <taxon>eudicotyledons</taxon>
        <taxon>Gunneridae</taxon>
        <taxon>Pentapetalae</taxon>
        <taxon>Dilleniales</taxon>
        <taxon>Dilleniaceae</taxon>
        <taxon>Dillenia</taxon>
    </lineage>
</organism>
<dbReference type="PANTHER" id="PTHR46322">
    <property type="entry name" value="PUROMYCIN-SENSITIVE AMINOPEPTIDASE"/>
    <property type="match status" value="1"/>
</dbReference>